<accession>A0A1F5ZS53</accession>
<comment type="caution">
    <text evidence="2">The sequence shown here is derived from an EMBL/GenBank/DDBJ whole genome shotgun (WGS) entry which is preliminary data.</text>
</comment>
<sequence>MNLISKIKLFAIGGLLLLAIALLLSDRALPSSPELYSLKRLQEKIFMIVKTNPRDKVNYYNLLLDKRLNELIAVVGNNQSELILTSSLRYSTTAGLMTEIIKAHHLTDASTIAQEKFKEHQKMIRKLDDSYPKDENEEWKFIQDDYNYLAIYSQQLTDAFGNEITPQ</sequence>
<dbReference type="AlphaFoldDB" id="A0A1F5ZS53"/>
<dbReference type="EMBL" id="MFJJ01000005">
    <property type="protein sequence ID" value="OGG15278.1"/>
    <property type="molecule type" value="Genomic_DNA"/>
</dbReference>
<dbReference type="InterPro" id="IPR043725">
    <property type="entry name" value="DUF5667"/>
</dbReference>
<reference evidence="2 3" key="1">
    <citation type="journal article" date="2016" name="Nat. Commun.">
        <title>Thousands of microbial genomes shed light on interconnected biogeochemical processes in an aquifer system.</title>
        <authorList>
            <person name="Anantharaman K."/>
            <person name="Brown C.T."/>
            <person name="Hug L.A."/>
            <person name="Sharon I."/>
            <person name="Castelle C.J."/>
            <person name="Probst A.J."/>
            <person name="Thomas B.C."/>
            <person name="Singh A."/>
            <person name="Wilkins M.J."/>
            <person name="Karaoz U."/>
            <person name="Brodie E.L."/>
            <person name="Williams K.H."/>
            <person name="Hubbard S.S."/>
            <person name="Banfield J.F."/>
        </authorList>
    </citation>
    <scope>NUCLEOTIDE SEQUENCE [LARGE SCALE GENOMIC DNA]</scope>
</reference>
<dbReference type="Proteomes" id="UP000177416">
    <property type="component" value="Unassembled WGS sequence"/>
</dbReference>
<organism evidence="2 3">
    <name type="scientific">Candidatus Gottesmanbacteria bacterium RIFCSPHIGHO2_01_FULL_46_14</name>
    <dbReference type="NCBI Taxonomy" id="1798380"/>
    <lineage>
        <taxon>Bacteria</taxon>
        <taxon>Candidatus Gottesmaniibacteriota</taxon>
    </lineage>
</organism>
<evidence type="ECO:0000313" key="3">
    <source>
        <dbReference type="Proteomes" id="UP000177416"/>
    </source>
</evidence>
<evidence type="ECO:0000313" key="2">
    <source>
        <dbReference type="EMBL" id="OGG15278.1"/>
    </source>
</evidence>
<name>A0A1F5ZS53_9BACT</name>
<gene>
    <name evidence="2" type="ORF">A2875_00605</name>
</gene>
<dbReference type="Pfam" id="PF18915">
    <property type="entry name" value="DUF5667"/>
    <property type="match status" value="1"/>
</dbReference>
<evidence type="ECO:0000259" key="1">
    <source>
        <dbReference type="Pfam" id="PF18915"/>
    </source>
</evidence>
<proteinExistence type="predicted"/>
<feature type="domain" description="DUF5667" evidence="1">
    <location>
        <begin position="30"/>
        <end position="128"/>
    </location>
</feature>
<protein>
    <recommendedName>
        <fullName evidence="1">DUF5667 domain-containing protein</fullName>
    </recommendedName>
</protein>